<dbReference type="eggNOG" id="COG2146">
    <property type="taxonomic scope" value="Bacteria"/>
</dbReference>
<dbReference type="InterPro" id="IPR017941">
    <property type="entry name" value="Rieske_2Fe-2S"/>
</dbReference>
<evidence type="ECO:0000313" key="6">
    <source>
        <dbReference type="EMBL" id="ADI29886.1"/>
    </source>
</evidence>
<accession>D7DIK1</accession>
<dbReference type="OrthoDB" id="9794779at2"/>
<feature type="domain" description="Rieske" evidence="5">
    <location>
        <begin position="9"/>
        <end position="111"/>
    </location>
</feature>
<organism evidence="6 7">
    <name type="scientific">Methylotenera versatilis (strain 301)</name>
    <dbReference type="NCBI Taxonomy" id="666681"/>
    <lineage>
        <taxon>Bacteria</taxon>
        <taxon>Pseudomonadati</taxon>
        <taxon>Pseudomonadota</taxon>
        <taxon>Betaproteobacteria</taxon>
        <taxon>Nitrosomonadales</taxon>
        <taxon>Methylophilaceae</taxon>
        <taxon>Methylotenera</taxon>
    </lineage>
</organism>
<sequence>MTQNTITLKSEVLEDGAKGVRFPLPMLGEFATGFVVRFHGKPYAYVNQCAHVPIELDWNEGDFFTTQKDYLICSTHGAHYRPDNGFCVMGPCKGKSLKAIQVTEQNQEILINLDSIK</sequence>
<dbReference type="PANTHER" id="PTHR40261">
    <property type="match status" value="1"/>
</dbReference>
<dbReference type="GO" id="GO:0051537">
    <property type="term" value="F:2 iron, 2 sulfur cluster binding"/>
    <property type="evidence" value="ECO:0007669"/>
    <property type="project" value="UniProtKB-KW"/>
</dbReference>
<keyword evidence="3" id="KW-0408">Iron</keyword>
<evidence type="ECO:0000256" key="4">
    <source>
        <dbReference type="ARBA" id="ARBA00023014"/>
    </source>
</evidence>
<evidence type="ECO:0000313" key="7">
    <source>
        <dbReference type="Proteomes" id="UP000000383"/>
    </source>
</evidence>
<keyword evidence="2" id="KW-0479">Metal-binding</keyword>
<reference evidence="7" key="1">
    <citation type="submission" date="2010-05" db="EMBL/GenBank/DDBJ databases">
        <title>Complete sequence of Methylotenera sp. 301.</title>
        <authorList>
            <person name="Lucas S."/>
            <person name="Copeland A."/>
            <person name="Lapidus A."/>
            <person name="Cheng J.-F."/>
            <person name="Bruce D."/>
            <person name="Goodwin L."/>
            <person name="Pitluck S."/>
            <person name="Clum A."/>
            <person name="Land M."/>
            <person name="Hauser L."/>
            <person name="Kyrpides N."/>
            <person name="Ivanova N."/>
            <person name="Chistoservova L."/>
            <person name="Kalyuzhnaya M."/>
            <person name="Woyke T."/>
        </authorList>
    </citation>
    <scope>NUCLEOTIDE SEQUENCE [LARGE SCALE GENOMIC DNA]</scope>
    <source>
        <strain evidence="7">301</strain>
    </source>
</reference>
<keyword evidence="1" id="KW-0001">2Fe-2S</keyword>
<protein>
    <submittedName>
        <fullName evidence="6">Rieske (2Fe-2S) iron-sulfur domain protein</fullName>
    </submittedName>
</protein>
<dbReference type="Pfam" id="PF00355">
    <property type="entry name" value="Rieske"/>
    <property type="match status" value="1"/>
</dbReference>
<keyword evidence="4" id="KW-0411">Iron-sulfur</keyword>
<dbReference type="KEGG" id="meh:M301_1506"/>
<dbReference type="EMBL" id="CP002056">
    <property type="protein sequence ID" value="ADI29886.1"/>
    <property type="molecule type" value="Genomic_DNA"/>
</dbReference>
<evidence type="ECO:0000256" key="2">
    <source>
        <dbReference type="ARBA" id="ARBA00022723"/>
    </source>
</evidence>
<dbReference type="Proteomes" id="UP000000383">
    <property type="component" value="Chromosome"/>
</dbReference>
<name>D7DIK1_METV0</name>
<dbReference type="AlphaFoldDB" id="D7DIK1"/>
<dbReference type="PROSITE" id="PS51296">
    <property type="entry name" value="RIESKE"/>
    <property type="match status" value="1"/>
</dbReference>
<dbReference type="PANTHER" id="PTHR40261:SF1">
    <property type="entry name" value="RIESKE DOMAIN-CONTAINING PROTEIN"/>
    <property type="match status" value="1"/>
</dbReference>
<evidence type="ECO:0000256" key="1">
    <source>
        <dbReference type="ARBA" id="ARBA00022714"/>
    </source>
</evidence>
<reference evidence="6 7" key="2">
    <citation type="journal article" date="2011" name="J. Bacteriol.">
        <title>Genomes of three methylotrophs from a single niche uncover genetic and metabolic divergence of Methylophilaceae.</title>
        <authorList>
            <person name="Lapidus A."/>
            <person name="Clum A."/>
            <person name="Labutti K."/>
            <person name="Kaluzhnaya M.G."/>
            <person name="Lim S."/>
            <person name="Beck D.A."/>
            <person name="Glavina Del Rio T."/>
            <person name="Nolan M."/>
            <person name="Mavromatis K."/>
            <person name="Huntemann M."/>
            <person name="Lucas S."/>
            <person name="Lidstrom M.E."/>
            <person name="Ivanova N."/>
            <person name="Chistoserdova L."/>
        </authorList>
    </citation>
    <scope>NUCLEOTIDE SEQUENCE [LARGE SCALE GENOMIC DNA]</scope>
    <source>
        <strain evidence="6 7">301</strain>
    </source>
</reference>
<dbReference type="InterPro" id="IPR036922">
    <property type="entry name" value="Rieske_2Fe-2S_sf"/>
</dbReference>
<dbReference type="SUPFAM" id="SSF50022">
    <property type="entry name" value="ISP domain"/>
    <property type="match status" value="1"/>
</dbReference>
<dbReference type="GO" id="GO:0046872">
    <property type="term" value="F:metal ion binding"/>
    <property type="evidence" value="ECO:0007669"/>
    <property type="project" value="UniProtKB-KW"/>
</dbReference>
<evidence type="ECO:0000259" key="5">
    <source>
        <dbReference type="PROSITE" id="PS51296"/>
    </source>
</evidence>
<dbReference type="HOGENOM" id="CLU_055690_4_2_4"/>
<dbReference type="RefSeq" id="WP_013148198.1">
    <property type="nucleotide sequence ID" value="NC_014207.1"/>
</dbReference>
<dbReference type="STRING" id="666681.M301_1506"/>
<keyword evidence="7" id="KW-1185">Reference proteome</keyword>
<evidence type="ECO:0000256" key="3">
    <source>
        <dbReference type="ARBA" id="ARBA00023004"/>
    </source>
</evidence>
<dbReference type="Gene3D" id="2.102.10.10">
    <property type="entry name" value="Rieske [2Fe-2S] iron-sulphur domain"/>
    <property type="match status" value="1"/>
</dbReference>
<gene>
    <name evidence="6" type="ordered locus">M301_1506</name>
</gene>
<proteinExistence type="predicted"/>